<reference evidence="1 2" key="1">
    <citation type="submission" date="2021-01" db="EMBL/GenBank/DDBJ databases">
        <title>Whole genome shotgun sequence of Plantactinospora mayteni NBRC 109088.</title>
        <authorList>
            <person name="Komaki H."/>
            <person name="Tamura T."/>
        </authorList>
    </citation>
    <scope>NUCLEOTIDE SEQUENCE [LARGE SCALE GENOMIC DNA]</scope>
    <source>
        <strain evidence="1 2">NBRC 109088</strain>
    </source>
</reference>
<dbReference type="Proteomes" id="UP000621500">
    <property type="component" value="Unassembled WGS sequence"/>
</dbReference>
<evidence type="ECO:0000313" key="2">
    <source>
        <dbReference type="Proteomes" id="UP000621500"/>
    </source>
</evidence>
<keyword evidence="2" id="KW-1185">Reference proteome</keyword>
<dbReference type="RefSeq" id="WP_203862457.1">
    <property type="nucleotide sequence ID" value="NZ_BAAAZQ010000035.1"/>
</dbReference>
<proteinExistence type="predicted"/>
<evidence type="ECO:0000313" key="1">
    <source>
        <dbReference type="EMBL" id="GIH01171.1"/>
    </source>
</evidence>
<name>A0ABQ4F2M9_9ACTN</name>
<dbReference type="EMBL" id="BONX01000065">
    <property type="protein sequence ID" value="GIH01171.1"/>
    <property type="molecule type" value="Genomic_DNA"/>
</dbReference>
<accession>A0ABQ4F2M9</accession>
<organism evidence="1 2">
    <name type="scientific">Plantactinospora mayteni</name>
    <dbReference type="NCBI Taxonomy" id="566021"/>
    <lineage>
        <taxon>Bacteria</taxon>
        <taxon>Bacillati</taxon>
        <taxon>Actinomycetota</taxon>
        <taxon>Actinomycetes</taxon>
        <taxon>Micromonosporales</taxon>
        <taxon>Micromonosporaceae</taxon>
        <taxon>Plantactinospora</taxon>
    </lineage>
</organism>
<comment type="caution">
    <text evidence="1">The sequence shown here is derived from an EMBL/GenBank/DDBJ whole genome shotgun (WGS) entry which is preliminary data.</text>
</comment>
<gene>
    <name evidence="1" type="ORF">Pma05_77430</name>
</gene>
<protein>
    <submittedName>
        <fullName evidence="1">Uncharacterized protein</fullName>
    </submittedName>
</protein>
<sequence length="179" mass="19271">MERASDGDQIFLGRVIWKRPSNPQVDGSFRIVVLDKRTRRVPGYINVTSPRHDDVGAGSDGTLNRAEERYPWLEGIGARRVHGGFVTTASAITVSSIDASPVAFVLVLRPERPGTPPERAVVSAPTTVSDLLVALIGVGRTARSTGPSACCTDGPPYGRETATIVWRVVGGARLRRGRR</sequence>